<accession>A0A4S1WS90</accession>
<evidence type="ECO:0000256" key="2">
    <source>
        <dbReference type="PIRSR" id="PIRSR011396-2"/>
    </source>
</evidence>
<dbReference type="PANTHER" id="PTHR43747:SF4">
    <property type="entry name" value="FLAVIN-DEPENDENT TRYPTOPHAN HALOGENASE"/>
    <property type="match status" value="1"/>
</dbReference>
<gene>
    <name evidence="3" type="ORF">E5A74_03665</name>
</gene>
<comment type="caution">
    <text evidence="3">The sequence shown here is derived from an EMBL/GenBank/DDBJ whole genome shotgun (WGS) entry which is preliminary data.</text>
</comment>
<dbReference type="InterPro" id="IPR050816">
    <property type="entry name" value="Flavin-dep_Halogenase_NPB"/>
</dbReference>
<dbReference type="InterPro" id="IPR006905">
    <property type="entry name" value="Flavin_halogenase"/>
</dbReference>
<feature type="binding site" evidence="2">
    <location>
        <position position="347"/>
    </location>
    <ligand>
        <name>FAD</name>
        <dbReference type="ChEBI" id="CHEBI:57692"/>
    </ligand>
</feature>
<proteinExistence type="predicted"/>
<protein>
    <submittedName>
        <fullName evidence="3">Tryptophan 7-halogenase</fullName>
    </submittedName>
</protein>
<keyword evidence="2" id="KW-0547">Nucleotide-binding</keyword>
<organism evidence="3 4">
    <name type="scientific">Sphingomonas naasensis</name>
    <dbReference type="NCBI Taxonomy" id="1344951"/>
    <lineage>
        <taxon>Bacteria</taxon>
        <taxon>Pseudomonadati</taxon>
        <taxon>Pseudomonadota</taxon>
        <taxon>Alphaproteobacteria</taxon>
        <taxon>Sphingomonadales</taxon>
        <taxon>Sphingomonadaceae</taxon>
        <taxon>Sphingomonas</taxon>
    </lineage>
</organism>
<dbReference type="SUPFAM" id="SSF51905">
    <property type="entry name" value="FAD/NAD(P)-binding domain"/>
    <property type="match status" value="1"/>
</dbReference>
<dbReference type="GO" id="GO:0004497">
    <property type="term" value="F:monooxygenase activity"/>
    <property type="evidence" value="ECO:0007669"/>
    <property type="project" value="InterPro"/>
</dbReference>
<feature type="binding site" evidence="2">
    <location>
        <begin position="14"/>
        <end position="17"/>
    </location>
    <ligand>
        <name>FAD</name>
        <dbReference type="ChEBI" id="CHEBI:57692"/>
    </ligand>
</feature>
<feature type="binding site" evidence="2">
    <location>
        <position position="334"/>
    </location>
    <ligand>
        <name>FAD</name>
        <dbReference type="ChEBI" id="CHEBI:57692"/>
    </ligand>
</feature>
<name>A0A4S1WS90_9SPHN</name>
<dbReference type="GO" id="GO:0000166">
    <property type="term" value="F:nucleotide binding"/>
    <property type="evidence" value="ECO:0007669"/>
    <property type="project" value="UniProtKB-KW"/>
</dbReference>
<dbReference type="OrthoDB" id="462203at2"/>
<keyword evidence="2" id="KW-0274">FAD</keyword>
<dbReference type="RefSeq" id="WP_135982877.1">
    <property type="nucleotide sequence ID" value="NZ_JAASQM010000001.1"/>
</dbReference>
<evidence type="ECO:0000313" key="3">
    <source>
        <dbReference type="EMBL" id="TGX46264.1"/>
    </source>
</evidence>
<keyword evidence="2" id="KW-0285">Flavoprotein</keyword>
<feature type="binding site" evidence="2">
    <location>
        <position position="343"/>
    </location>
    <ligand>
        <name>L-tryptophan</name>
        <dbReference type="ChEBI" id="CHEBI:57912"/>
    </ligand>
</feature>
<evidence type="ECO:0000256" key="1">
    <source>
        <dbReference type="PIRSR" id="PIRSR011396-1"/>
    </source>
</evidence>
<feature type="active site" evidence="1">
    <location>
        <position position="80"/>
    </location>
</feature>
<dbReference type="InterPro" id="IPR036188">
    <property type="entry name" value="FAD/NAD-bd_sf"/>
</dbReference>
<dbReference type="InterPro" id="IPR033856">
    <property type="entry name" value="Trp_halogen"/>
</dbReference>
<evidence type="ECO:0000313" key="4">
    <source>
        <dbReference type="Proteomes" id="UP000309848"/>
    </source>
</evidence>
<sequence>MSDAAIRTILIAGGGTAGWMAAAALSVAFQPHQCRIVLVESDEIGTVGVGEATIPPIQLFNKILGIDEREFVRATQGSFKLGIEFVGWLREGQRYFHPFGRYGDDFGLTAFHQQWLRAQTLGSTTPLDGYSLNHQAAYRGRFEIPTPQSNPVFSTFSWAYHFDAGLYARYLRGFAERRGVERVEGKIAEVVLRPGDGFVDRLILGDGRALEAELFLDCTGFRGLITEALGTGYEEWTHWLPCDRALAVPCARVADPVPYTRATARQAGWQWRIPLQHRTGNGHVYCSGAISDDAAAATLLANLDGAPEADPRMLRFTTGRRRKAWNRNCIALGLASGFLEPLESTSIHLIQTGISKLLSWFPDRHCDPLLAAEYNRLVDAEMESIRDFLILHYQANERDEPFWRQCAAMPIPDTLAAKIEMFRANGRLIERPHDLFHPTSWLAVLLGQGVAPAAHDPLADTVPPEELAAVLGGMRHVIDQAAARMSTHQQFIDRNCRAAPASAITQEPHP</sequence>
<reference evidence="3 4" key="1">
    <citation type="submission" date="2019-04" db="EMBL/GenBank/DDBJ databases">
        <title>Sphingomonas psychrotolerans sp. nov., isolated from soil in the Tianshan Mountains, Xinjiang, China.</title>
        <authorList>
            <person name="Luo Y."/>
            <person name="Sheng H."/>
        </authorList>
    </citation>
    <scope>NUCLEOTIDE SEQUENCE [LARGE SCALE GENOMIC DNA]</scope>
    <source>
        <strain evidence="3 4">KIS18-15</strain>
    </source>
</reference>
<dbReference type="PANTHER" id="PTHR43747">
    <property type="entry name" value="FAD-BINDING PROTEIN"/>
    <property type="match status" value="1"/>
</dbReference>
<dbReference type="Gene3D" id="3.50.50.60">
    <property type="entry name" value="FAD/NAD(P)-binding domain"/>
    <property type="match status" value="1"/>
</dbReference>
<dbReference type="EMBL" id="SRXU01000001">
    <property type="protein sequence ID" value="TGX46264.1"/>
    <property type="molecule type" value="Genomic_DNA"/>
</dbReference>
<dbReference type="PIRSF" id="PIRSF011396">
    <property type="entry name" value="Trp_halogenase"/>
    <property type="match status" value="1"/>
</dbReference>
<dbReference type="AlphaFoldDB" id="A0A4S1WS90"/>
<dbReference type="Pfam" id="PF04820">
    <property type="entry name" value="Trp_halogenase"/>
    <property type="match status" value="1"/>
</dbReference>
<feature type="binding site" evidence="2">
    <location>
        <position position="80"/>
    </location>
    <ligand>
        <name>7-chloro-L-tryptophan</name>
        <dbReference type="ChEBI" id="CHEBI:58713"/>
    </ligand>
</feature>
<keyword evidence="4" id="KW-1185">Reference proteome</keyword>
<dbReference type="Proteomes" id="UP000309848">
    <property type="component" value="Unassembled WGS sequence"/>
</dbReference>